<evidence type="ECO:0000313" key="1">
    <source>
        <dbReference type="EMBL" id="OGZ01259.1"/>
    </source>
</evidence>
<organism evidence="1 2">
    <name type="scientific">Candidatus Liptonbacteria bacterium RIFCSPLOWO2_01_FULL_45_15</name>
    <dbReference type="NCBI Taxonomy" id="1798649"/>
    <lineage>
        <taxon>Bacteria</taxon>
        <taxon>Candidatus Liptoniibacteriota</taxon>
    </lineage>
</organism>
<comment type="caution">
    <text evidence="1">The sequence shown here is derived from an EMBL/GenBank/DDBJ whole genome shotgun (WGS) entry which is preliminary data.</text>
</comment>
<reference evidence="1 2" key="1">
    <citation type="journal article" date="2016" name="Nat. Commun.">
        <title>Thousands of microbial genomes shed light on interconnected biogeochemical processes in an aquifer system.</title>
        <authorList>
            <person name="Anantharaman K."/>
            <person name="Brown C.T."/>
            <person name="Hug L.A."/>
            <person name="Sharon I."/>
            <person name="Castelle C.J."/>
            <person name="Probst A.J."/>
            <person name="Thomas B.C."/>
            <person name="Singh A."/>
            <person name="Wilkins M.J."/>
            <person name="Karaoz U."/>
            <person name="Brodie E.L."/>
            <person name="Williams K.H."/>
            <person name="Hubbard S.S."/>
            <person name="Banfield J.F."/>
        </authorList>
    </citation>
    <scope>NUCLEOTIDE SEQUENCE [LARGE SCALE GENOMIC DNA]</scope>
</reference>
<dbReference type="EMBL" id="MHKZ01000002">
    <property type="protein sequence ID" value="OGZ01259.1"/>
    <property type="molecule type" value="Genomic_DNA"/>
</dbReference>
<gene>
    <name evidence="1" type="ORF">A3B13_03525</name>
</gene>
<dbReference type="STRING" id="1798649.A3B13_03525"/>
<sequence>MLNKFDFTAGEYVEAQDKKEQREKGREEAKFYRHLLDSFKRRVADQLVRKDLSRKLGEIDLNTTTLKLREFEFCDPYSLNEYIKQAMEEANEVVDNPPKSVSVNPEQLADMTPSEFVVYIENLKSSLIKD</sequence>
<name>A0A1G2CIR4_9BACT</name>
<proteinExistence type="predicted"/>
<evidence type="ECO:0000313" key="2">
    <source>
        <dbReference type="Proteomes" id="UP000176287"/>
    </source>
</evidence>
<dbReference type="Proteomes" id="UP000176287">
    <property type="component" value="Unassembled WGS sequence"/>
</dbReference>
<protein>
    <submittedName>
        <fullName evidence="1">Uncharacterized protein</fullName>
    </submittedName>
</protein>
<accession>A0A1G2CIR4</accession>
<dbReference type="AlphaFoldDB" id="A0A1G2CIR4"/>